<dbReference type="Gene3D" id="1.10.10.10">
    <property type="entry name" value="Winged helix-like DNA-binding domain superfamily/Winged helix DNA-binding domain"/>
    <property type="match status" value="1"/>
</dbReference>
<keyword evidence="4" id="KW-1185">Reference proteome</keyword>
<dbReference type="EMBL" id="JAOTLW010000019">
    <property type="protein sequence ID" value="MDI5833241.1"/>
    <property type="molecule type" value="Genomic_DNA"/>
</dbReference>
<dbReference type="Pfam" id="PF08721">
    <property type="entry name" value="Tn7_Tnp_TnsA_C"/>
    <property type="match status" value="1"/>
</dbReference>
<protein>
    <submittedName>
        <fullName evidence="3">TnsA endonuclease N-terminal domain-containing protein</fullName>
    </submittedName>
</protein>
<evidence type="ECO:0000259" key="1">
    <source>
        <dbReference type="Pfam" id="PF08721"/>
    </source>
</evidence>
<keyword evidence="3" id="KW-0378">Hydrolase</keyword>
<dbReference type="InterPro" id="IPR011335">
    <property type="entry name" value="Restrct_endonuc-II-like"/>
</dbReference>
<gene>
    <name evidence="3" type="ORF">ODY93_16795</name>
</gene>
<keyword evidence="3" id="KW-0255">Endonuclease</keyword>
<organism evidence="3 4">
    <name type="scientific">Shewanella xiamenensis</name>
    <dbReference type="NCBI Taxonomy" id="332186"/>
    <lineage>
        <taxon>Bacteria</taxon>
        <taxon>Pseudomonadati</taxon>
        <taxon>Pseudomonadota</taxon>
        <taxon>Gammaproteobacteria</taxon>
        <taxon>Alteromonadales</taxon>
        <taxon>Shewanellaceae</taxon>
        <taxon>Shewanella</taxon>
    </lineage>
</organism>
<name>A0ABT6UFJ1_9GAMM</name>
<dbReference type="InterPro" id="IPR014833">
    <property type="entry name" value="TnsA_N"/>
</dbReference>
<accession>A0ABT6UFJ1</accession>
<sequence length="276" mass="32132">MASRLKGCSEQQFAKWIKEGRGSGLHADYKPWLTVRDFPSLGRVHRVFGHKSQRTHHLFSDLELSVFLMLEWHCEVTQIREQFPLERDITRQLASDAGIKHPNIAGIDQYMSSDFLVDSTDEEESRFVLQAKHSSALSDVRTVEKVELERLYWQEKTLPWYLITEQNVPDVVTRNIKWLYSAQREETEDVELALQQIEFYAHHFKKNPNKTVLALCKELDAAYDLPLGESLYEVRCLLAKRYFSFDIFIPTTKLKACDLNAGELGFIREAYLVSNQ</sequence>
<dbReference type="InterPro" id="IPR036388">
    <property type="entry name" value="WH-like_DNA-bd_sf"/>
</dbReference>
<feature type="domain" description="TnsA endonuclease C-terminal" evidence="1">
    <location>
        <begin position="168"/>
        <end position="247"/>
    </location>
</feature>
<evidence type="ECO:0000313" key="4">
    <source>
        <dbReference type="Proteomes" id="UP001159075"/>
    </source>
</evidence>
<comment type="caution">
    <text evidence="3">The sequence shown here is derived from an EMBL/GenBank/DDBJ whole genome shotgun (WGS) entry which is preliminary data.</text>
</comment>
<dbReference type="CDD" id="cd22362">
    <property type="entry name" value="TnsA_endonuclease-like"/>
    <property type="match status" value="1"/>
</dbReference>
<reference evidence="3 4" key="1">
    <citation type="submission" date="2022-09" db="EMBL/GenBank/DDBJ databases">
        <title>The outer-membrane cytochrome OmcA is essential for infection of Shewanella oneidensis by a zebrafish-associated bacteriophage.</title>
        <authorList>
            <person name="Grenfell A.W."/>
            <person name="Intile P."/>
            <person name="Mcfarlane J."/>
            <person name="Leung D."/>
            <person name="Abdalla K."/>
            <person name="Wold M."/>
            <person name="Kees E."/>
            <person name="Gralnick J."/>
        </authorList>
    </citation>
    <scope>NUCLEOTIDE SEQUENCE [LARGE SCALE GENOMIC DNA]</scope>
    <source>
        <strain evidence="3 4">NF-5</strain>
    </source>
</reference>
<dbReference type="SUPFAM" id="SSF46785">
    <property type="entry name" value="Winged helix' DNA-binding domain"/>
    <property type="match status" value="1"/>
</dbReference>
<dbReference type="InterPro" id="IPR036390">
    <property type="entry name" value="WH_DNA-bd_sf"/>
</dbReference>
<dbReference type="SUPFAM" id="SSF52980">
    <property type="entry name" value="Restriction endonuclease-like"/>
    <property type="match status" value="1"/>
</dbReference>
<dbReference type="GO" id="GO:0004519">
    <property type="term" value="F:endonuclease activity"/>
    <property type="evidence" value="ECO:0007669"/>
    <property type="project" value="UniProtKB-KW"/>
</dbReference>
<evidence type="ECO:0000259" key="2">
    <source>
        <dbReference type="Pfam" id="PF08722"/>
    </source>
</evidence>
<dbReference type="RefSeq" id="WP_172591455.1">
    <property type="nucleotide sequence ID" value="NZ_BLRF01000062.1"/>
</dbReference>
<proteinExistence type="predicted"/>
<keyword evidence="3" id="KW-0540">Nuclease</keyword>
<dbReference type="InterPro" id="IPR014832">
    <property type="entry name" value="TnsA_C"/>
</dbReference>
<dbReference type="Pfam" id="PF08722">
    <property type="entry name" value="Tn7_TnsA-like_N"/>
    <property type="match status" value="1"/>
</dbReference>
<dbReference type="Gene3D" id="3.40.1350.10">
    <property type="match status" value="1"/>
</dbReference>
<dbReference type="Proteomes" id="UP001159075">
    <property type="component" value="Unassembled WGS sequence"/>
</dbReference>
<dbReference type="InterPro" id="IPR011856">
    <property type="entry name" value="tRNA_endonuc-like_dom_sf"/>
</dbReference>
<feature type="domain" description="TnsA endonuclease N-terminal" evidence="2">
    <location>
        <begin position="75"/>
        <end position="165"/>
    </location>
</feature>
<evidence type="ECO:0000313" key="3">
    <source>
        <dbReference type="EMBL" id="MDI5833241.1"/>
    </source>
</evidence>